<comment type="caution">
    <text evidence="1">The sequence shown here is derived from an EMBL/GenBank/DDBJ whole genome shotgun (WGS) entry which is preliminary data.</text>
</comment>
<gene>
    <name evidence="1" type="ORF">L2E82_02825</name>
</gene>
<proteinExistence type="predicted"/>
<reference evidence="1 2" key="2">
    <citation type="journal article" date="2022" name="Mol. Ecol. Resour.">
        <title>The genomes of chicory, endive, great burdock and yacon provide insights into Asteraceae paleo-polyploidization history and plant inulin production.</title>
        <authorList>
            <person name="Fan W."/>
            <person name="Wang S."/>
            <person name="Wang H."/>
            <person name="Wang A."/>
            <person name="Jiang F."/>
            <person name="Liu H."/>
            <person name="Zhao H."/>
            <person name="Xu D."/>
            <person name="Zhang Y."/>
        </authorList>
    </citation>
    <scope>NUCLEOTIDE SEQUENCE [LARGE SCALE GENOMIC DNA]</scope>
    <source>
        <strain evidence="2">cv. Punajuju</strain>
        <tissue evidence="1">Leaves</tissue>
    </source>
</reference>
<dbReference type="Proteomes" id="UP001055811">
    <property type="component" value="Linkage Group LG01"/>
</dbReference>
<reference evidence="2" key="1">
    <citation type="journal article" date="2022" name="Mol. Ecol. Resour.">
        <title>The genomes of chicory, endive, great burdock and yacon provide insights into Asteraceae palaeo-polyploidization history and plant inulin production.</title>
        <authorList>
            <person name="Fan W."/>
            <person name="Wang S."/>
            <person name="Wang H."/>
            <person name="Wang A."/>
            <person name="Jiang F."/>
            <person name="Liu H."/>
            <person name="Zhao H."/>
            <person name="Xu D."/>
            <person name="Zhang Y."/>
        </authorList>
    </citation>
    <scope>NUCLEOTIDE SEQUENCE [LARGE SCALE GENOMIC DNA]</scope>
    <source>
        <strain evidence="2">cv. Punajuju</strain>
    </source>
</reference>
<organism evidence="1 2">
    <name type="scientific">Cichorium intybus</name>
    <name type="common">Chicory</name>
    <dbReference type="NCBI Taxonomy" id="13427"/>
    <lineage>
        <taxon>Eukaryota</taxon>
        <taxon>Viridiplantae</taxon>
        <taxon>Streptophyta</taxon>
        <taxon>Embryophyta</taxon>
        <taxon>Tracheophyta</taxon>
        <taxon>Spermatophyta</taxon>
        <taxon>Magnoliopsida</taxon>
        <taxon>eudicotyledons</taxon>
        <taxon>Gunneridae</taxon>
        <taxon>Pentapetalae</taxon>
        <taxon>asterids</taxon>
        <taxon>campanulids</taxon>
        <taxon>Asterales</taxon>
        <taxon>Asteraceae</taxon>
        <taxon>Cichorioideae</taxon>
        <taxon>Cichorieae</taxon>
        <taxon>Cichoriinae</taxon>
        <taxon>Cichorium</taxon>
    </lineage>
</organism>
<accession>A0ACB9H2D8</accession>
<dbReference type="EMBL" id="CM042009">
    <property type="protein sequence ID" value="KAI3790014.1"/>
    <property type="molecule type" value="Genomic_DNA"/>
</dbReference>
<sequence>MSQPPMSQPTPQLQPVSPDMVQETQEEDDNQTCRAARRKAKQTGGEKRMNWTKEEELNLVKAYISASVDPIVGDATKAQRF</sequence>
<protein>
    <submittedName>
        <fullName evidence="1">Uncharacterized protein</fullName>
    </submittedName>
</protein>
<evidence type="ECO:0000313" key="1">
    <source>
        <dbReference type="EMBL" id="KAI3790014.1"/>
    </source>
</evidence>
<name>A0ACB9H2D8_CICIN</name>
<keyword evidence="2" id="KW-1185">Reference proteome</keyword>
<evidence type="ECO:0000313" key="2">
    <source>
        <dbReference type="Proteomes" id="UP001055811"/>
    </source>
</evidence>